<evidence type="ECO:0000256" key="6">
    <source>
        <dbReference type="SAM" id="Phobius"/>
    </source>
</evidence>
<dbReference type="InterPro" id="IPR001958">
    <property type="entry name" value="Tet-R_TetA/multi-R_MdtG-like"/>
</dbReference>
<comment type="subcellular location">
    <subcellularLocation>
        <location evidence="1">Cell membrane</location>
        <topology evidence="1">Multi-pass membrane protein</topology>
    </subcellularLocation>
</comment>
<evidence type="ECO:0000256" key="5">
    <source>
        <dbReference type="ARBA" id="ARBA00023136"/>
    </source>
</evidence>
<feature type="transmembrane region" description="Helical" evidence="6">
    <location>
        <begin position="84"/>
        <end position="101"/>
    </location>
</feature>
<comment type="caution">
    <text evidence="8">The sequence shown here is derived from an EMBL/GenBank/DDBJ whole genome shotgun (WGS) entry which is preliminary data.</text>
</comment>
<dbReference type="Pfam" id="PF07690">
    <property type="entry name" value="MFS_1"/>
    <property type="match status" value="1"/>
</dbReference>
<feature type="transmembrane region" description="Helical" evidence="6">
    <location>
        <begin position="107"/>
        <end position="129"/>
    </location>
</feature>
<evidence type="ECO:0000256" key="3">
    <source>
        <dbReference type="ARBA" id="ARBA00022692"/>
    </source>
</evidence>
<dbReference type="RefSeq" id="WP_136137755.1">
    <property type="nucleotide sequence ID" value="NZ_SDGV01000029.1"/>
</dbReference>
<dbReference type="PANTHER" id="PTHR23504">
    <property type="entry name" value="MAJOR FACILITATOR SUPERFAMILY DOMAIN-CONTAINING PROTEIN 10"/>
    <property type="match status" value="1"/>
</dbReference>
<reference evidence="8 9" key="1">
    <citation type="submission" date="2019-01" db="EMBL/GenBank/DDBJ databases">
        <title>Vagococcus silagei sp. nov. isolated from brewer's grain.</title>
        <authorList>
            <person name="Guu J.-R."/>
        </authorList>
    </citation>
    <scope>NUCLEOTIDE SEQUENCE [LARGE SCALE GENOMIC DNA]</scope>
    <source>
        <strain evidence="8 9">2B-2</strain>
    </source>
</reference>
<dbReference type="PRINTS" id="PR01035">
    <property type="entry name" value="TCRTETA"/>
</dbReference>
<protein>
    <submittedName>
        <fullName evidence="8">MFS transporter</fullName>
    </submittedName>
</protein>
<dbReference type="Proteomes" id="UP000310506">
    <property type="component" value="Unassembled WGS sequence"/>
</dbReference>
<evidence type="ECO:0000313" key="9">
    <source>
        <dbReference type="Proteomes" id="UP000310506"/>
    </source>
</evidence>
<dbReference type="AlphaFoldDB" id="A0A4S3B224"/>
<feature type="transmembrane region" description="Helical" evidence="6">
    <location>
        <begin position="222"/>
        <end position="244"/>
    </location>
</feature>
<evidence type="ECO:0000256" key="2">
    <source>
        <dbReference type="ARBA" id="ARBA00022448"/>
    </source>
</evidence>
<dbReference type="EMBL" id="SDGV01000029">
    <property type="protein sequence ID" value="THB60287.1"/>
    <property type="molecule type" value="Genomic_DNA"/>
</dbReference>
<feature type="transmembrane region" description="Helical" evidence="6">
    <location>
        <begin position="299"/>
        <end position="326"/>
    </location>
</feature>
<keyword evidence="5 6" id="KW-0472">Membrane</keyword>
<feature type="transmembrane region" description="Helical" evidence="6">
    <location>
        <begin position="380"/>
        <end position="398"/>
    </location>
</feature>
<dbReference type="GO" id="GO:0005886">
    <property type="term" value="C:plasma membrane"/>
    <property type="evidence" value="ECO:0007669"/>
    <property type="project" value="UniProtKB-SubCell"/>
</dbReference>
<evidence type="ECO:0000313" key="8">
    <source>
        <dbReference type="EMBL" id="THB60287.1"/>
    </source>
</evidence>
<name>A0A4S3B224_9ENTE</name>
<gene>
    <name evidence="8" type="ORF">ESZ54_11260</name>
</gene>
<feature type="transmembrane region" description="Helical" evidence="6">
    <location>
        <begin position="172"/>
        <end position="190"/>
    </location>
</feature>
<accession>A0A4S3B224</accession>
<keyword evidence="4 6" id="KW-1133">Transmembrane helix</keyword>
<dbReference type="SUPFAM" id="SSF103473">
    <property type="entry name" value="MFS general substrate transporter"/>
    <property type="match status" value="1"/>
</dbReference>
<feature type="transmembrane region" description="Helical" evidence="6">
    <location>
        <begin position="141"/>
        <end position="160"/>
    </location>
</feature>
<sequence>MSFKTTSQNNFRFQLIFGLLVTFLSGLGFSIVMPVTPFLVGTYTSNQNTQATIVTLLTATYAGCTFFAAPILGSLSDRFGRRPILLISLLGATIGFITFGIGGSLTILFLGRIIEGLTAGNIATLFAYFADITPEDSRTKYFGWISAAAGFGTIIGPTFGGILTKFGYSTPLFFAALLSFANFLLGYFVMHESLPKEKRMTEVNIRALNPIRQISILFKHSLIRSLLLLGILLWIPNGAFQSILSQFSIDVFSLKPSAIGLIFSIIGMQDILAQIFIMPRFINKLTDWQIATWGIFFQFSSYLFITLAVLCGQIFLFIISLLLFGFGESIFSPSFNDMLSKSANAEMQGQIQGGSQAMQSLSRIIGPILGGQLYVQLGHAAPFTFATILVCIALFLILRAGKPVKNKN</sequence>
<evidence type="ECO:0000259" key="7">
    <source>
        <dbReference type="PROSITE" id="PS50850"/>
    </source>
</evidence>
<dbReference type="InterPro" id="IPR020846">
    <property type="entry name" value="MFS_dom"/>
</dbReference>
<dbReference type="OrthoDB" id="9793283at2"/>
<keyword evidence="2" id="KW-0813">Transport</keyword>
<organism evidence="8 9">
    <name type="scientific">Vagococcus silagei</name>
    <dbReference type="NCBI Taxonomy" id="2508885"/>
    <lineage>
        <taxon>Bacteria</taxon>
        <taxon>Bacillati</taxon>
        <taxon>Bacillota</taxon>
        <taxon>Bacilli</taxon>
        <taxon>Lactobacillales</taxon>
        <taxon>Enterococcaceae</taxon>
        <taxon>Vagococcus</taxon>
    </lineage>
</organism>
<proteinExistence type="predicted"/>
<dbReference type="PROSITE" id="PS50850">
    <property type="entry name" value="MFS"/>
    <property type="match status" value="1"/>
</dbReference>
<keyword evidence="3 6" id="KW-0812">Transmembrane</keyword>
<feature type="transmembrane region" description="Helical" evidence="6">
    <location>
        <begin position="12"/>
        <end position="33"/>
    </location>
</feature>
<keyword evidence="9" id="KW-1185">Reference proteome</keyword>
<dbReference type="InterPro" id="IPR011701">
    <property type="entry name" value="MFS"/>
</dbReference>
<feature type="transmembrane region" description="Helical" evidence="6">
    <location>
        <begin position="53"/>
        <end position="72"/>
    </location>
</feature>
<evidence type="ECO:0000256" key="1">
    <source>
        <dbReference type="ARBA" id="ARBA00004651"/>
    </source>
</evidence>
<dbReference type="PANTHER" id="PTHR23504:SF15">
    <property type="entry name" value="MAJOR FACILITATOR SUPERFAMILY (MFS) PROFILE DOMAIN-CONTAINING PROTEIN"/>
    <property type="match status" value="1"/>
</dbReference>
<dbReference type="InterPro" id="IPR036259">
    <property type="entry name" value="MFS_trans_sf"/>
</dbReference>
<dbReference type="Gene3D" id="1.20.1250.20">
    <property type="entry name" value="MFS general substrate transporter like domains"/>
    <property type="match status" value="1"/>
</dbReference>
<feature type="transmembrane region" description="Helical" evidence="6">
    <location>
        <begin position="256"/>
        <end position="278"/>
    </location>
</feature>
<evidence type="ECO:0000256" key="4">
    <source>
        <dbReference type="ARBA" id="ARBA00022989"/>
    </source>
</evidence>
<dbReference type="GO" id="GO:0022857">
    <property type="term" value="F:transmembrane transporter activity"/>
    <property type="evidence" value="ECO:0007669"/>
    <property type="project" value="InterPro"/>
</dbReference>
<feature type="domain" description="Major facilitator superfamily (MFS) profile" evidence="7">
    <location>
        <begin position="14"/>
        <end position="405"/>
    </location>
</feature>